<dbReference type="RefSeq" id="WP_198501416.1">
    <property type="nucleotide sequence ID" value="NZ_CP065959.1"/>
</dbReference>
<dbReference type="Proteomes" id="UP000596130">
    <property type="component" value="Chromosome"/>
</dbReference>
<organism evidence="3 4">
    <name type="scientific">Streptomyces alfalfae</name>
    <dbReference type="NCBI Taxonomy" id="1642299"/>
    <lineage>
        <taxon>Bacteria</taxon>
        <taxon>Bacillati</taxon>
        <taxon>Actinomycetota</taxon>
        <taxon>Actinomycetes</taxon>
        <taxon>Kitasatosporales</taxon>
        <taxon>Streptomycetaceae</taxon>
        <taxon>Streptomyces</taxon>
    </lineage>
</organism>
<dbReference type="SUPFAM" id="SSF47090">
    <property type="entry name" value="PGBD-like"/>
    <property type="match status" value="1"/>
</dbReference>
<protein>
    <submittedName>
        <fullName evidence="3">Peptidoglycan-binding protein</fullName>
    </submittedName>
</protein>
<evidence type="ECO:0000313" key="4">
    <source>
        <dbReference type="Proteomes" id="UP000596130"/>
    </source>
</evidence>
<reference evidence="3 4" key="1">
    <citation type="submission" date="2020-12" db="EMBL/GenBank/DDBJ databases">
        <title>Identification and biosynthesis of polyene macrolides produced by Streptomyces alfalfae Men-myco-93-63.</title>
        <authorList>
            <person name="Liu D."/>
            <person name="Li Y."/>
            <person name="Liu L."/>
            <person name="Han X."/>
            <person name="Shen F."/>
        </authorList>
    </citation>
    <scope>NUCLEOTIDE SEQUENCE [LARGE SCALE GENOMIC DNA]</scope>
    <source>
        <strain evidence="3 4">Men-myco-93-63</strain>
    </source>
</reference>
<feature type="chain" id="PRO_5032931089" evidence="1">
    <location>
        <begin position="32"/>
        <end position="143"/>
    </location>
</feature>
<evidence type="ECO:0000259" key="2">
    <source>
        <dbReference type="Pfam" id="PF01471"/>
    </source>
</evidence>
<keyword evidence="1" id="KW-0732">Signal</keyword>
<dbReference type="InterPro" id="IPR036366">
    <property type="entry name" value="PGBDSf"/>
</dbReference>
<sequence>MRPAFTRALVSATAVVGLAVGGLAGASVSSAAPASDVMSAALPQDVSAQYDNLGLNTARAKNWQRWLKDLGQNPGTIDGKLGTASWKAAQKEFGFRGSDVDGIVGPKTIKGLQKHLNYWGGYGLAVDGKFGAKTKDAFWKFNA</sequence>
<dbReference type="InterPro" id="IPR036365">
    <property type="entry name" value="PGBD-like_sf"/>
</dbReference>
<name>A0A7T4PBH6_9ACTN</name>
<dbReference type="AlphaFoldDB" id="A0A7T4PBH6"/>
<accession>A0A7T4PBH6</accession>
<evidence type="ECO:0000256" key="1">
    <source>
        <dbReference type="SAM" id="SignalP"/>
    </source>
</evidence>
<feature type="domain" description="Peptidoglycan binding-like" evidence="2">
    <location>
        <begin position="61"/>
        <end position="110"/>
    </location>
</feature>
<proteinExistence type="predicted"/>
<dbReference type="Gene3D" id="1.10.101.10">
    <property type="entry name" value="PGBD-like superfamily/PGBD"/>
    <property type="match status" value="2"/>
</dbReference>
<dbReference type="InterPro" id="IPR002477">
    <property type="entry name" value="Peptidoglycan-bd-like"/>
</dbReference>
<feature type="signal peptide" evidence="1">
    <location>
        <begin position="1"/>
        <end position="31"/>
    </location>
</feature>
<dbReference type="EMBL" id="CP065959">
    <property type="protein sequence ID" value="QQC87149.1"/>
    <property type="molecule type" value="Genomic_DNA"/>
</dbReference>
<evidence type="ECO:0000313" key="3">
    <source>
        <dbReference type="EMBL" id="QQC87149.1"/>
    </source>
</evidence>
<dbReference type="Pfam" id="PF01471">
    <property type="entry name" value="PG_binding_1"/>
    <property type="match status" value="1"/>
</dbReference>
<gene>
    <name evidence="3" type="ORF">I8755_00970</name>
</gene>